<dbReference type="AlphaFoldDB" id="A0A645DTF1"/>
<reference evidence="1" key="1">
    <citation type="submission" date="2019-08" db="EMBL/GenBank/DDBJ databases">
        <authorList>
            <person name="Kucharzyk K."/>
            <person name="Murdoch R.W."/>
            <person name="Higgins S."/>
            <person name="Loffler F."/>
        </authorList>
    </citation>
    <scope>NUCLEOTIDE SEQUENCE</scope>
</reference>
<name>A0A645DTF1_9ZZZZ</name>
<protein>
    <submittedName>
        <fullName evidence="1">Uncharacterized protein</fullName>
    </submittedName>
</protein>
<sequence>MDAQQGFAREDNRTFLHRIHITTKAVGLQVVEERGGELVEAPKIRNILVAEREVLELVDQVIETCEDHIPTLKGVRPIEHIEDNLGVLGI</sequence>
<accession>A0A645DTF1</accession>
<dbReference type="EMBL" id="VSSQ01039487">
    <property type="protein sequence ID" value="MPM92559.1"/>
    <property type="molecule type" value="Genomic_DNA"/>
</dbReference>
<evidence type="ECO:0000313" key="1">
    <source>
        <dbReference type="EMBL" id="MPM92559.1"/>
    </source>
</evidence>
<comment type="caution">
    <text evidence="1">The sequence shown here is derived from an EMBL/GenBank/DDBJ whole genome shotgun (WGS) entry which is preliminary data.</text>
</comment>
<proteinExistence type="predicted"/>
<organism evidence="1">
    <name type="scientific">bioreactor metagenome</name>
    <dbReference type="NCBI Taxonomy" id="1076179"/>
    <lineage>
        <taxon>unclassified sequences</taxon>
        <taxon>metagenomes</taxon>
        <taxon>ecological metagenomes</taxon>
    </lineage>
</organism>
<gene>
    <name evidence="1" type="ORF">SDC9_139694</name>
</gene>